<organism evidence="3 4">
    <name type="scientific">Camellia sinensis</name>
    <name type="common">Tea plant</name>
    <name type="synonym">Thea sinensis</name>
    <dbReference type="NCBI Taxonomy" id="4442"/>
    <lineage>
        <taxon>Eukaryota</taxon>
        <taxon>Viridiplantae</taxon>
        <taxon>Streptophyta</taxon>
        <taxon>Embryophyta</taxon>
        <taxon>Tracheophyta</taxon>
        <taxon>Spermatophyta</taxon>
        <taxon>Magnoliopsida</taxon>
        <taxon>eudicotyledons</taxon>
        <taxon>Gunneridae</taxon>
        <taxon>Pentapetalae</taxon>
        <taxon>asterids</taxon>
        <taxon>Ericales</taxon>
        <taxon>Theaceae</taxon>
        <taxon>Camellia</taxon>
    </lineage>
</organism>
<dbReference type="Gene3D" id="1.10.3970.10">
    <property type="entry name" value="BSD domain"/>
    <property type="match status" value="1"/>
</dbReference>
<dbReference type="PROSITE" id="PS50858">
    <property type="entry name" value="BSD"/>
    <property type="match status" value="1"/>
</dbReference>
<dbReference type="InterPro" id="IPR005607">
    <property type="entry name" value="BSD_dom"/>
</dbReference>
<feature type="region of interest" description="Disordered" evidence="1">
    <location>
        <begin position="1"/>
        <end position="30"/>
    </location>
</feature>
<reference evidence="4" key="1">
    <citation type="journal article" date="2020" name="Nat. Commun.">
        <title>Genome assembly of wild tea tree DASZ reveals pedigree and selection history of tea varieties.</title>
        <authorList>
            <person name="Zhang W."/>
            <person name="Zhang Y."/>
            <person name="Qiu H."/>
            <person name="Guo Y."/>
            <person name="Wan H."/>
            <person name="Zhang X."/>
            <person name="Scossa F."/>
            <person name="Alseekh S."/>
            <person name="Zhang Q."/>
            <person name="Wang P."/>
            <person name="Xu L."/>
            <person name="Schmidt M.H."/>
            <person name="Jia X."/>
            <person name="Li D."/>
            <person name="Zhu A."/>
            <person name="Guo F."/>
            <person name="Chen W."/>
            <person name="Ni D."/>
            <person name="Usadel B."/>
            <person name="Fernie A.R."/>
            <person name="Wen W."/>
        </authorList>
    </citation>
    <scope>NUCLEOTIDE SEQUENCE [LARGE SCALE GENOMIC DNA]</scope>
    <source>
        <strain evidence="4">cv. G240</strain>
    </source>
</reference>
<proteinExistence type="predicted"/>
<name>A0A7J7FUJ8_CAMSI</name>
<dbReference type="Pfam" id="PF03909">
    <property type="entry name" value="BSD"/>
    <property type="match status" value="1"/>
</dbReference>
<feature type="domain" description="BSD" evidence="2">
    <location>
        <begin position="86"/>
        <end position="131"/>
    </location>
</feature>
<dbReference type="PANTHER" id="PTHR31923:SF3">
    <property type="entry name" value="BSD DOMAIN-CONTAINING PROTEIN"/>
    <property type="match status" value="1"/>
</dbReference>
<dbReference type="Proteomes" id="UP000593564">
    <property type="component" value="Unassembled WGS sequence"/>
</dbReference>
<dbReference type="SUPFAM" id="SSF140383">
    <property type="entry name" value="BSD domain-like"/>
    <property type="match status" value="1"/>
</dbReference>
<dbReference type="EMBL" id="JACBKZ010000015">
    <property type="protein sequence ID" value="KAF5930594.1"/>
    <property type="molecule type" value="Genomic_DNA"/>
</dbReference>
<protein>
    <recommendedName>
        <fullName evidence="2">BSD domain-containing protein</fullName>
    </recommendedName>
</protein>
<gene>
    <name evidence="3" type="ORF">HYC85_031467</name>
</gene>
<feature type="compositionally biased region" description="Polar residues" evidence="1">
    <location>
        <begin position="13"/>
        <end position="29"/>
    </location>
</feature>
<reference evidence="3 4" key="2">
    <citation type="submission" date="2020-07" db="EMBL/GenBank/DDBJ databases">
        <title>Genome assembly of wild tea tree DASZ reveals pedigree and selection history of tea varieties.</title>
        <authorList>
            <person name="Zhang W."/>
        </authorList>
    </citation>
    <scope>NUCLEOTIDE SEQUENCE [LARGE SCALE GENOMIC DNA]</scope>
    <source>
        <strain evidence="4">cv. G240</strain>
        <tissue evidence="3">Leaf</tissue>
    </source>
</reference>
<keyword evidence="4" id="KW-1185">Reference proteome</keyword>
<accession>A0A7J7FUJ8</accession>
<evidence type="ECO:0000313" key="3">
    <source>
        <dbReference type="EMBL" id="KAF5930594.1"/>
    </source>
</evidence>
<dbReference type="SMART" id="SM00751">
    <property type="entry name" value="BSD"/>
    <property type="match status" value="1"/>
</dbReference>
<comment type="caution">
    <text evidence="3">The sequence shown here is derived from an EMBL/GenBank/DDBJ whole genome shotgun (WGS) entry which is preliminary data.</text>
</comment>
<dbReference type="InterPro" id="IPR035925">
    <property type="entry name" value="BSD_dom_sf"/>
</dbReference>
<evidence type="ECO:0000259" key="2">
    <source>
        <dbReference type="PROSITE" id="PS50858"/>
    </source>
</evidence>
<dbReference type="PANTHER" id="PTHR31923">
    <property type="entry name" value="BSD DOMAIN-CONTAINING PROTEIN"/>
    <property type="match status" value="1"/>
</dbReference>
<dbReference type="AlphaFoldDB" id="A0A7J7FUJ8"/>
<evidence type="ECO:0000256" key="1">
    <source>
        <dbReference type="SAM" id="MobiDB-lite"/>
    </source>
</evidence>
<sequence>MDVYSWFRRSVSRPENTNKPSSANAQHNKLQSEEELTFGITDQLIEFIKTFTLDTFNNFPLQDEEGASCGAENPATTGNVRKDLSDWQQQHATLVLSKVKEMAQLRFRLCPRHLKERQFWRIYFTLVKSYVTEYELRAIQLAKLRQMTIENEYISDTSACEVEMSETKQATSLVEHNLDSLTHDIESGKNEQ</sequence>
<evidence type="ECO:0000313" key="4">
    <source>
        <dbReference type="Proteomes" id="UP000593564"/>
    </source>
</evidence>